<organism evidence="1 2">
    <name type="scientific">Prevotella multiformis DSM 16608</name>
    <dbReference type="NCBI Taxonomy" id="888743"/>
    <lineage>
        <taxon>Bacteria</taxon>
        <taxon>Pseudomonadati</taxon>
        <taxon>Bacteroidota</taxon>
        <taxon>Bacteroidia</taxon>
        <taxon>Bacteroidales</taxon>
        <taxon>Prevotellaceae</taxon>
        <taxon>Prevotella</taxon>
    </lineage>
</organism>
<accession>F0F801</accession>
<sequence length="43" mass="4810">MFLNGLNPCFNGRYSLSKRLAGKYINCGCLNPCFNGRYSLSES</sequence>
<evidence type="ECO:0000313" key="2">
    <source>
        <dbReference type="Proteomes" id="UP000005697"/>
    </source>
</evidence>
<name>F0F801_9BACT</name>
<evidence type="ECO:0000313" key="1">
    <source>
        <dbReference type="EMBL" id="EGC19844.1"/>
    </source>
</evidence>
<dbReference type="HOGENOM" id="CLU_3237697_0_0_10"/>
<protein>
    <submittedName>
        <fullName evidence="1">Uncharacterized protein</fullName>
    </submittedName>
</protein>
<dbReference type="EMBL" id="AEWX01000024">
    <property type="protein sequence ID" value="EGC19844.1"/>
    <property type="molecule type" value="Genomic_DNA"/>
</dbReference>
<dbReference type="Proteomes" id="UP000005697">
    <property type="component" value="Unassembled WGS sequence"/>
</dbReference>
<reference evidence="1 2" key="1">
    <citation type="submission" date="2011-01" db="EMBL/GenBank/DDBJ databases">
        <authorList>
            <person name="Muzny D."/>
            <person name="Qin X."/>
            <person name="Deng J."/>
            <person name="Jiang H."/>
            <person name="Liu Y."/>
            <person name="Qu J."/>
            <person name="Song X.-Z."/>
            <person name="Zhang L."/>
            <person name="Thornton R."/>
            <person name="Coyle M."/>
            <person name="Francisco L."/>
            <person name="Jackson L."/>
            <person name="Javaid M."/>
            <person name="Korchina V."/>
            <person name="Kovar C."/>
            <person name="Mata R."/>
            <person name="Mathew T."/>
            <person name="Ngo R."/>
            <person name="Nguyen L."/>
            <person name="Nguyen N."/>
            <person name="Okwuonu G."/>
            <person name="Ongeri F."/>
            <person name="Pham C."/>
            <person name="Simmons D."/>
            <person name="Wilczek-Boney K."/>
            <person name="Hale W."/>
            <person name="Jakkamsetti A."/>
            <person name="Pham P."/>
            <person name="Ruth R."/>
            <person name="San Lucas F."/>
            <person name="Warren J."/>
            <person name="Zhang J."/>
            <person name="Zhao Z."/>
            <person name="Zhou C."/>
            <person name="Zhu D."/>
            <person name="Lee S."/>
            <person name="Bess C."/>
            <person name="Blankenburg K."/>
            <person name="Forbes L."/>
            <person name="Fu Q."/>
            <person name="Gubbala S."/>
            <person name="Hirani K."/>
            <person name="Jayaseelan J.C."/>
            <person name="Lara F."/>
            <person name="Munidasa M."/>
            <person name="Palculict T."/>
            <person name="Patil S."/>
            <person name="Pu L.-L."/>
            <person name="Saada N."/>
            <person name="Tang L."/>
            <person name="Weissenberger G."/>
            <person name="Zhu Y."/>
            <person name="Hemphill L."/>
            <person name="Shang Y."/>
            <person name="Youmans B."/>
            <person name="Ayvaz T."/>
            <person name="Ross M."/>
            <person name="Santibanez J."/>
            <person name="Aqrawi P."/>
            <person name="Gross S."/>
            <person name="Joshi V."/>
            <person name="Fowler G."/>
            <person name="Nazareth L."/>
            <person name="Reid J."/>
            <person name="Worley K."/>
            <person name="Petrosino J."/>
            <person name="Highlander S."/>
            <person name="Gibbs R."/>
        </authorList>
    </citation>
    <scope>NUCLEOTIDE SEQUENCE [LARGE SCALE GENOMIC DNA]</scope>
    <source>
        <strain evidence="1 2">DSM 16608</strain>
    </source>
</reference>
<gene>
    <name evidence="1" type="ORF">HMPREF9141_1718</name>
</gene>
<keyword evidence="2" id="KW-1185">Reference proteome</keyword>
<comment type="caution">
    <text evidence="1">The sequence shown here is derived from an EMBL/GenBank/DDBJ whole genome shotgun (WGS) entry which is preliminary data.</text>
</comment>
<proteinExistence type="predicted"/>
<dbReference type="AlphaFoldDB" id="F0F801"/>